<dbReference type="Proteomes" id="UP000185557">
    <property type="component" value="Unassembled WGS sequence"/>
</dbReference>
<evidence type="ECO:0000313" key="4">
    <source>
        <dbReference type="EMBL" id="OKH45444.1"/>
    </source>
</evidence>
<gene>
    <name evidence="4" type="ORF">NIES30_20075</name>
</gene>
<feature type="domain" description="MurNAc-LAA" evidence="3">
    <location>
        <begin position="363"/>
        <end position="472"/>
    </location>
</feature>
<evidence type="ECO:0000256" key="2">
    <source>
        <dbReference type="SAM" id="SignalP"/>
    </source>
</evidence>
<dbReference type="OrthoDB" id="9806267at2"/>
<dbReference type="STRING" id="549789.NIES30_20075"/>
<dbReference type="GO" id="GO:0030288">
    <property type="term" value="C:outer membrane-bounded periplasmic space"/>
    <property type="evidence" value="ECO:0007669"/>
    <property type="project" value="TreeGrafter"/>
</dbReference>
<evidence type="ECO:0000256" key="1">
    <source>
        <dbReference type="ARBA" id="ARBA00022801"/>
    </source>
</evidence>
<dbReference type="PANTHER" id="PTHR30404">
    <property type="entry name" value="N-ACETYLMURAMOYL-L-ALANINE AMIDASE"/>
    <property type="match status" value="1"/>
</dbReference>
<proteinExistence type="predicted"/>
<dbReference type="Pfam" id="PF12565">
    <property type="entry name" value="DUF3747"/>
    <property type="match status" value="1"/>
</dbReference>
<dbReference type="InterPro" id="IPR022222">
    <property type="entry name" value="DUF3747"/>
</dbReference>
<protein>
    <submittedName>
        <fullName evidence="4">Cell wall hydrolase</fullName>
    </submittedName>
</protein>
<dbReference type="InterPro" id="IPR002508">
    <property type="entry name" value="MurNAc-LAA_cat"/>
</dbReference>
<keyword evidence="5" id="KW-1185">Reference proteome</keyword>
<name>A0A1U7J146_9CYAN</name>
<dbReference type="SMART" id="SM00646">
    <property type="entry name" value="Ami_3"/>
    <property type="match status" value="1"/>
</dbReference>
<keyword evidence="1 4" id="KW-0378">Hydrolase</keyword>
<dbReference type="CDD" id="cd02696">
    <property type="entry name" value="MurNAc-LAA"/>
    <property type="match status" value="1"/>
</dbReference>
<dbReference type="GO" id="GO:0009253">
    <property type="term" value="P:peptidoglycan catabolic process"/>
    <property type="evidence" value="ECO:0007669"/>
    <property type="project" value="InterPro"/>
</dbReference>
<evidence type="ECO:0000313" key="5">
    <source>
        <dbReference type="Proteomes" id="UP000185557"/>
    </source>
</evidence>
<feature type="signal peptide" evidence="2">
    <location>
        <begin position="1"/>
        <end position="19"/>
    </location>
</feature>
<dbReference type="SUPFAM" id="SSF53187">
    <property type="entry name" value="Zn-dependent exopeptidases"/>
    <property type="match status" value="1"/>
</dbReference>
<dbReference type="GO" id="GO:0008745">
    <property type="term" value="F:N-acetylmuramoyl-L-alanine amidase activity"/>
    <property type="evidence" value="ECO:0007669"/>
    <property type="project" value="InterPro"/>
</dbReference>
<reference evidence="4 5" key="1">
    <citation type="submission" date="2016-11" db="EMBL/GenBank/DDBJ databases">
        <title>Draft Genome Sequences of Nine Cyanobacterial Strains from Diverse Habitats.</title>
        <authorList>
            <person name="Zhu T."/>
            <person name="Hou S."/>
            <person name="Lu X."/>
            <person name="Hess W.R."/>
        </authorList>
    </citation>
    <scope>NUCLEOTIDE SEQUENCE [LARGE SCALE GENOMIC DNA]</scope>
    <source>
        <strain evidence="4 5">NIES-30</strain>
    </source>
</reference>
<feature type="chain" id="PRO_5012278906" evidence="2">
    <location>
        <begin position="20"/>
        <end position="477"/>
    </location>
</feature>
<dbReference type="PANTHER" id="PTHR30404:SF0">
    <property type="entry name" value="N-ACETYLMURAMOYL-L-ALANINE AMIDASE AMIC"/>
    <property type="match status" value="1"/>
</dbReference>
<keyword evidence="2" id="KW-0732">Signal</keyword>
<dbReference type="AlphaFoldDB" id="A0A1U7J146"/>
<organism evidence="4 5">
    <name type="scientific">Phormidium tenue NIES-30</name>
    <dbReference type="NCBI Taxonomy" id="549789"/>
    <lineage>
        <taxon>Bacteria</taxon>
        <taxon>Bacillati</taxon>
        <taxon>Cyanobacteriota</taxon>
        <taxon>Cyanophyceae</taxon>
        <taxon>Oscillatoriophycideae</taxon>
        <taxon>Oscillatoriales</taxon>
        <taxon>Oscillatoriaceae</taxon>
        <taxon>Phormidium</taxon>
    </lineage>
</organism>
<dbReference type="InterPro" id="IPR050695">
    <property type="entry name" value="N-acetylmuramoyl_amidase_3"/>
</dbReference>
<evidence type="ECO:0000259" key="3">
    <source>
        <dbReference type="SMART" id="SM00646"/>
    </source>
</evidence>
<sequence length="477" mass="51027">MTTAAVVLTGLAAAPMARAQQFDQQPIDPNLAVAIASPVRNGAFYSLMILTQVPNQRQCWQEQGQAGGPVTVDPLLLNFDFTGACDRSTDGNGYSVRINGQDLGVHYRLEVSPRQNDLVLFARPTRDRSAPPIEIGRTNGRTSGFLKIQLNPGWQMTRRTYNGQPVGHIYLTHDAPLDVRLAAGAAPLSQTPNTLPAARPITPPMTSPPPSSTVATGNYFRVVVPITGPNTLQQVRAVEPEAFRTTAEGQEVVQVGVFRDRQRADEVYNSLVAASLPAKILGASAPAVASTPTLPPIPQGSVVVVIDPGHGGRDPGAVGIGGLQEKQINTAISNRVQQQLAAAGITVLMTRSSDVFVDLDARAQYANRAGASVFVSIHANAISMSRPEVNGLETYYFSSGERLARSIHASVLGNTDMRDRGVRTARFYVLRYTTMPSVLVETGFVTGAQDAARFRDPAAVNRIADGIARGILNYLGR</sequence>
<dbReference type="Pfam" id="PF01520">
    <property type="entry name" value="Amidase_3"/>
    <property type="match status" value="1"/>
</dbReference>
<dbReference type="Gene3D" id="3.40.630.40">
    <property type="entry name" value="Zn-dependent exopeptidases"/>
    <property type="match status" value="1"/>
</dbReference>
<comment type="caution">
    <text evidence="4">The sequence shown here is derived from an EMBL/GenBank/DDBJ whole genome shotgun (WGS) entry which is preliminary data.</text>
</comment>
<accession>A0A1U7J146</accession>
<dbReference type="EMBL" id="MRCG01000017">
    <property type="protein sequence ID" value="OKH45444.1"/>
    <property type="molecule type" value="Genomic_DNA"/>
</dbReference>